<sequence length="121" mass="13951">MKLSLCSYNPGAAHPGYNVSHDNLQMLAAEMGISDLAMIRGPEQFFILNLLKDHSTQGLSTRELADLCGVSIYKVRHLLLPLEKYGQVIRDKMQKHHQWFLSKDSADIDWHSNKRYFHLQQ</sequence>
<dbReference type="InterPro" id="IPR036388">
    <property type="entry name" value="WH-like_DNA-bd_sf"/>
</dbReference>
<evidence type="ECO:0000256" key="2">
    <source>
        <dbReference type="ARBA" id="ARBA00023163"/>
    </source>
</evidence>
<name>A0A0F6TYW0_CITAM</name>
<dbReference type="Proteomes" id="UP000034085">
    <property type="component" value="Chromosome"/>
</dbReference>
<dbReference type="Pfam" id="PF04703">
    <property type="entry name" value="FaeA"/>
    <property type="match status" value="1"/>
</dbReference>
<gene>
    <name evidence="3" type="ORF">F384_23135</name>
</gene>
<evidence type="ECO:0000256" key="1">
    <source>
        <dbReference type="ARBA" id="ARBA00023015"/>
    </source>
</evidence>
<dbReference type="SUPFAM" id="SSF46785">
    <property type="entry name" value="Winged helix' DNA-binding domain"/>
    <property type="match status" value="1"/>
</dbReference>
<dbReference type="InterPro" id="IPR036390">
    <property type="entry name" value="WH_DNA-bd_sf"/>
</dbReference>
<protein>
    <submittedName>
        <fullName evidence="3">Regulator</fullName>
    </submittedName>
</protein>
<dbReference type="Gene3D" id="1.10.10.10">
    <property type="entry name" value="Winged helix-like DNA-binding domain superfamily/Winged helix DNA-binding domain"/>
    <property type="match status" value="1"/>
</dbReference>
<dbReference type="EMBL" id="CP011132">
    <property type="protein sequence ID" value="AKE61254.1"/>
    <property type="molecule type" value="Genomic_DNA"/>
</dbReference>
<evidence type="ECO:0000313" key="4">
    <source>
        <dbReference type="Proteomes" id="UP000034085"/>
    </source>
</evidence>
<keyword evidence="2" id="KW-0804">Transcription</keyword>
<dbReference type="HOGENOM" id="CLU_165339_0_0_6"/>
<dbReference type="GO" id="GO:0006355">
    <property type="term" value="P:regulation of DNA-templated transcription"/>
    <property type="evidence" value="ECO:0007669"/>
    <property type="project" value="InterPro"/>
</dbReference>
<keyword evidence="1" id="KW-0805">Transcription regulation</keyword>
<evidence type="ECO:0000313" key="3">
    <source>
        <dbReference type="EMBL" id="AKE61254.1"/>
    </source>
</evidence>
<dbReference type="InterPro" id="IPR006793">
    <property type="entry name" value="FaeA"/>
</dbReference>
<proteinExistence type="predicted"/>
<dbReference type="KEGG" id="cama:F384_23135"/>
<dbReference type="PATRIC" id="fig|1261127.3.peg.4799"/>
<dbReference type="RefSeq" id="WP_046494112.1">
    <property type="nucleotide sequence ID" value="NZ_CP011132.1"/>
</dbReference>
<dbReference type="AlphaFoldDB" id="A0A0F6TYW0"/>
<organism evidence="3 4">
    <name type="scientific">Citrobacter amalonaticus Y19</name>
    <dbReference type="NCBI Taxonomy" id="1261127"/>
    <lineage>
        <taxon>Bacteria</taxon>
        <taxon>Pseudomonadati</taxon>
        <taxon>Pseudomonadota</taxon>
        <taxon>Gammaproteobacteria</taxon>
        <taxon>Enterobacterales</taxon>
        <taxon>Enterobacteriaceae</taxon>
        <taxon>Citrobacter</taxon>
    </lineage>
</organism>
<accession>A0A0F6TYW0</accession>
<reference evidence="3 4" key="1">
    <citation type="journal article" date="2013" name="Appl. Microbiol. Biotechnol.">
        <title>Glycerol assimilation and production of 1,3-propanediol by Citrobacter amalonaticus Y19.</title>
        <authorList>
            <person name="Ainala S.K."/>
            <person name="Ashok S."/>
            <person name="Ko Y."/>
            <person name="Park S."/>
        </authorList>
    </citation>
    <scope>NUCLEOTIDE SEQUENCE [LARGE SCALE GENOMIC DNA]</scope>
    <source>
        <strain evidence="3 4">Y19</strain>
    </source>
</reference>
<dbReference type="OrthoDB" id="6588517at2"/>